<dbReference type="InterPro" id="IPR034660">
    <property type="entry name" value="DinB/YfiT-like"/>
</dbReference>
<evidence type="ECO:0000256" key="3">
    <source>
        <dbReference type="ARBA" id="ARBA00037882"/>
    </source>
</evidence>
<evidence type="ECO:0000259" key="4">
    <source>
        <dbReference type="Pfam" id="PF03781"/>
    </source>
</evidence>
<dbReference type="EMBL" id="MLJW01003451">
    <property type="protein sequence ID" value="OIQ72033.1"/>
    <property type="molecule type" value="Genomic_DNA"/>
</dbReference>
<evidence type="ECO:0000256" key="1">
    <source>
        <dbReference type="ARBA" id="ARBA00023002"/>
    </source>
</evidence>
<dbReference type="SUPFAM" id="SSF56436">
    <property type="entry name" value="C-type lectin-like"/>
    <property type="match status" value="1"/>
</dbReference>
<dbReference type="GO" id="GO:0016491">
    <property type="term" value="F:oxidoreductase activity"/>
    <property type="evidence" value="ECO:0007669"/>
    <property type="project" value="UniProtKB-KW"/>
</dbReference>
<dbReference type="NCBIfam" id="TIGR03440">
    <property type="entry name" value="egtB_TIGR03440"/>
    <property type="match status" value="1"/>
</dbReference>
<dbReference type="InterPro" id="IPR005532">
    <property type="entry name" value="SUMF_dom"/>
</dbReference>
<evidence type="ECO:0000256" key="2">
    <source>
        <dbReference type="ARBA" id="ARBA00023004"/>
    </source>
</evidence>
<dbReference type="InterPro" id="IPR042095">
    <property type="entry name" value="SUMF_sf"/>
</dbReference>
<proteinExistence type="predicted"/>
<comment type="caution">
    <text evidence="6">The sequence shown here is derived from an EMBL/GenBank/DDBJ whole genome shotgun (WGS) entry which is preliminary data.</text>
</comment>
<comment type="pathway">
    <text evidence="3">Amino-acid biosynthesis; ergothioneine biosynthesis.</text>
</comment>
<feature type="domain" description="DinB-like" evidence="5">
    <location>
        <begin position="10"/>
        <end position="142"/>
    </location>
</feature>
<gene>
    <name evidence="6" type="primary">egtB_4</name>
    <name evidence="6" type="ORF">GALL_463480</name>
</gene>
<dbReference type="Gene3D" id="3.90.1580.10">
    <property type="entry name" value="paralog of FGE (formylglycine-generating enzyme)"/>
    <property type="match status" value="2"/>
</dbReference>
<keyword evidence="2" id="KW-0408">Iron</keyword>
<reference evidence="6" key="1">
    <citation type="submission" date="2016-10" db="EMBL/GenBank/DDBJ databases">
        <title>Sequence of Gallionella enrichment culture.</title>
        <authorList>
            <person name="Poehlein A."/>
            <person name="Muehling M."/>
            <person name="Daniel R."/>
        </authorList>
    </citation>
    <scope>NUCLEOTIDE SEQUENCE</scope>
</reference>
<keyword evidence="1 6" id="KW-0560">Oxidoreductase</keyword>
<dbReference type="InterPro" id="IPR017806">
    <property type="entry name" value="EgtB"/>
</dbReference>
<dbReference type="PANTHER" id="PTHR23150">
    <property type="entry name" value="SULFATASE MODIFYING FACTOR 1, 2"/>
    <property type="match status" value="1"/>
</dbReference>
<evidence type="ECO:0000259" key="5">
    <source>
        <dbReference type="Pfam" id="PF12867"/>
    </source>
</evidence>
<dbReference type="InterPro" id="IPR051043">
    <property type="entry name" value="Sulfatase_Mod_Factor_Kinase"/>
</dbReference>
<dbReference type="AlphaFoldDB" id="A0A1J5PKG0"/>
<dbReference type="Pfam" id="PF12867">
    <property type="entry name" value="DinB_2"/>
    <property type="match status" value="1"/>
</dbReference>
<accession>A0A1J5PKG0</accession>
<feature type="domain" description="Sulfatase-modifying factor enzyme-like" evidence="4">
    <location>
        <begin position="178"/>
        <end position="308"/>
    </location>
</feature>
<dbReference type="EC" id="1.8.-.-" evidence="6"/>
<dbReference type="InterPro" id="IPR016187">
    <property type="entry name" value="CTDL_fold"/>
</dbReference>
<dbReference type="SUPFAM" id="SSF109854">
    <property type="entry name" value="DinB/YfiT-like putative metalloenzymes"/>
    <property type="match status" value="1"/>
</dbReference>
<protein>
    <submittedName>
        <fullName evidence="6">Iron(II)-dependent oxidoreductase EgtB</fullName>
        <ecNumber evidence="6">1.8.-.-</ecNumber>
    </submittedName>
</protein>
<name>A0A1J5PKG0_9ZZZZ</name>
<sequence length="396" mass="44909">MNPALLAQAYRTVRQHTVALAAPLTAEDCCVQSMPDASPTKWHLGHTSWFFETFVLERWEVGFEPFDAAFRVLFNSYYNTVGDKHPRPQRGLLTRPGLAVVLAYRANVDQRMLALLATQPVDTELLTLVELGIQHEQQHQELLLTDIKHLFSRSPLLPRYSEQPQSESRIQALSWKHYAGGVVDIGDKGEGFCFDNETPSHQVFLQAYRLASRLVTNGEYADFIAAGGYVDPAFWLSEGWDWRVGQQREHPLYWHFEGAQWHEFTLGGLLALDAHRPVVHLSYYEADAYARWIKARLPTEFEWERAAVSDAGLPEGLIQLFDSAWQWTSSSYAAYPGFRVSPGAVGEYNGKFMVNQYVLRGSSVATPPGHSRATYRNFFQAAACWQFTGIRLAMDV</sequence>
<dbReference type="Pfam" id="PF03781">
    <property type="entry name" value="FGE-sulfatase"/>
    <property type="match status" value="1"/>
</dbReference>
<organism evidence="6">
    <name type="scientific">mine drainage metagenome</name>
    <dbReference type="NCBI Taxonomy" id="410659"/>
    <lineage>
        <taxon>unclassified sequences</taxon>
        <taxon>metagenomes</taxon>
        <taxon>ecological metagenomes</taxon>
    </lineage>
</organism>
<evidence type="ECO:0000313" key="6">
    <source>
        <dbReference type="EMBL" id="OIQ72033.1"/>
    </source>
</evidence>
<dbReference type="GO" id="GO:0052699">
    <property type="term" value="P:ergothioneine biosynthetic process"/>
    <property type="evidence" value="ECO:0007669"/>
    <property type="project" value="InterPro"/>
</dbReference>
<dbReference type="PANTHER" id="PTHR23150:SF36">
    <property type="entry name" value="HERCYNINE OXYGENASE"/>
    <property type="match status" value="1"/>
</dbReference>
<dbReference type="InterPro" id="IPR024775">
    <property type="entry name" value="DinB-like"/>
</dbReference>